<accession>A0A0U2WWF4</accession>
<dbReference type="OrthoDB" id="6295822at2"/>
<gene>
    <name evidence="1" type="ORF">PTRA_a0585</name>
</gene>
<organism evidence="1">
    <name type="scientific">Pseudoalteromonas translucida KMM 520</name>
    <dbReference type="NCBI Taxonomy" id="1315283"/>
    <lineage>
        <taxon>Bacteria</taxon>
        <taxon>Pseudomonadati</taxon>
        <taxon>Pseudomonadota</taxon>
        <taxon>Gammaproteobacteria</taxon>
        <taxon>Alteromonadales</taxon>
        <taxon>Pseudoalteromonadaceae</taxon>
        <taxon>Pseudoalteromonas</taxon>
    </lineage>
</organism>
<sequence>MKNKHIENPINNCETEDARQAYYRACIAEFQKLGYQEQYLAELNDDLVPVLGVNPPEKS</sequence>
<evidence type="ECO:0000313" key="1">
    <source>
        <dbReference type="EMBL" id="ALS31929.1"/>
    </source>
</evidence>
<dbReference type="EMBL" id="CP011034">
    <property type="protein sequence ID" value="ALS31929.1"/>
    <property type="molecule type" value="Genomic_DNA"/>
</dbReference>
<name>A0A0U2WWF4_9GAMM</name>
<proteinExistence type="predicted"/>
<dbReference type="KEGG" id="ptn:PTRA_a0585"/>
<dbReference type="PATRIC" id="fig|1315283.4.peg.526"/>
<protein>
    <recommendedName>
        <fullName evidence="3">Orphan protein</fullName>
    </recommendedName>
</protein>
<dbReference type="Proteomes" id="UP000065261">
    <property type="component" value="Chromosome I"/>
</dbReference>
<dbReference type="RefSeq" id="WP_058372591.1">
    <property type="nucleotide sequence ID" value="NZ_CP011034.1"/>
</dbReference>
<reference evidence="1 2" key="1">
    <citation type="submission" date="2015-03" db="EMBL/GenBank/DDBJ databases">
        <authorList>
            <person name="Murphy D."/>
        </authorList>
    </citation>
    <scope>NUCLEOTIDE SEQUENCE [LARGE SCALE GENOMIC DNA]</scope>
    <source>
        <strain evidence="1 2">KMM 520</strain>
    </source>
</reference>
<dbReference type="AlphaFoldDB" id="A0A0U2WWF4"/>
<evidence type="ECO:0008006" key="3">
    <source>
        <dbReference type="Google" id="ProtNLM"/>
    </source>
</evidence>
<evidence type="ECO:0000313" key="2">
    <source>
        <dbReference type="Proteomes" id="UP000065261"/>
    </source>
</evidence>
<dbReference type="GeneID" id="300940583"/>